<dbReference type="RefSeq" id="WP_201876780.1">
    <property type="nucleotide sequence ID" value="NZ_JAERRF010000013.1"/>
</dbReference>
<reference evidence="1 2" key="1">
    <citation type="submission" date="2021-01" db="EMBL/GenBank/DDBJ databases">
        <title>WGS of actinomycetes isolated from Thailand.</title>
        <authorList>
            <person name="Thawai C."/>
        </authorList>
    </citation>
    <scope>NUCLEOTIDE SEQUENCE [LARGE SCALE GENOMIC DNA]</scope>
    <source>
        <strain evidence="1 2">CA1R205</strain>
    </source>
</reference>
<proteinExistence type="predicted"/>
<dbReference type="SUPFAM" id="SSF140453">
    <property type="entry name" value="EsxAB dimer-like"/>
    <property type="match status" value="1"/>
</dbReference>
<keyword evidence="2" id="KW-1185">Reference proteome</keyword>
<organism evidence="1 2">
    <name type="scientific">Streptomyces coffeae</name>
    <dbReference type="NCBI Taxonomy" id="621382"/>
    <lineage>
        <taxon>Bacteria</taxon>
        <taxon>Bacillati</taxon>
        <taxon>Actinomycetota</taxon>
        <taxon>Actinomycetes</taxon>
        <taxon>Kitasatosporales</taxon>
        <taxon>Streptomycetaceae</taxon>
        <taxon>Streptomyces</taxon>
    </lineage>
</organism>
<sequence>MSQDKLSVSDQELPDLIKDLEEMISYLERKIERLDHLVHSLDADWKGPAATAYKKLQRDAYMDAARIRQLMTRIEDATKRHGDGLSPAYLELRHRFLSLQRSSADDTEEGHDT</sequence>
<dbReference type="Proteomes" id="UP000634229">
    <property type="component" value="Unassembled WGS sequence"/>
</dbReference>
<dbReference type="InterPro" id="IPR036689">
    <property type="entry name" value="ESAT-6-like_sf"/>
</dbReference>
<evidence type="ECO:0000313" key="1">
    <source>
        <dbReference type="EMBL" id="MBL1099360.1"/>
    </source>
</evidence>
<dbReference type="Pfam" id="PF06013">
    <property type="entry name" value="WXG100"/>
    <property type="match status" value="1"/>
</dbReference>
<protein>
    <submittedName>
        <fullName evidence="1">WXG100 family type VII secretion target</fullName>
    </submittedName>
</protein>
<dbReference type="Gene3D" id="1.10.287.1060">
    <property type="entry name" value="ESAT-6-like"/>
    <property type="match status" value="1"/>
</dbReference>
<dbReference type="InterPro" id="IPR010310">
    <property type="entry name" value="T7SS_ESAT-6-like"/>
</dbReference>
<gene>
    <name evidence="1" type="ORF">JK363_22370</name>
</gene>
<comment type="caution">
    <text evidence="1">The sequence shown here is derived from an EMBL/GenBank/DDBJ whole genome shotgun (WGS) entry which is preliminary data.</text>
</comment>
<accession>A0ABS1NHB9</accession>
<name>A0ABS1NHB9_9ACTN</name>
<dbReference type="EMBL" id="JAERRF010000013">
    <property type="protein sequence ID" value="MBL1099360.1"/>
    <property type="molecule type" value="Genomic_DNA"/>
</dbReference>
<evidence type="ECO:0000313" key="2">
    <source>
        <dbReference type="Proteomes" id="UP000634229"/>
    </source>
</evidence>